<evidence type="ECO:0000313" key="9">
    <source>
        <dbReference type="EMBL" id="HJB30028.1"/>
    </source>
</evidence>
<feature type="chain" id="PRO_5038898826" description="AlgX/AlgJ SGNH hydrolase-like domain-containing protein" evidence="7">
    <location>
        <begin position="25"/>
        <end position="470"/>
    </location>
</feature>
<name>A0A9D2RX50_9FIRM</name>
<evidence type="ECO:0000259" key="8">
    <source>
        <dbReference type="Pfam" id="PF16822"/>
    </source>
</evidence>
<dbReference type="AlphaFoldDB" id="A0A9D2RX50"/>
<proteinExistence type="predicted"/>
<evidence type="ECO:0000313" key="10">
    <source>
        <dbReference type="Proteomes" id="UP000823842"/>
    </source>
</evidence>
<keyword evidence="6" id="KW-0016">Alginate biosynthesis</keyword>
<feature type="signal peptide" evidence="7">
    <location>
        <begin position="1"/>
        <end position="24"/>
    </location>
</feature>
<evidence type="ECO:0000256" key="6">
    <source>
        <dbReference type="ARBA" id="ARBA00022841"/>
    </source>
</evidence>
<gene>
    <name evidence="9" type="ORF">IAA06_14740</name>
</gene>
<evidence type="ECO:0000256" key="2">
    <source>
        <dbReference type="ARBA" id="ARBA00005182"/>
    </source>
</evidence>
<sequence length="470" mass="52887">MKKCKILYSILFFAVCLLPSLGMAASKTETSSENRELAQFPSLVTEEGLNVEWLPEAGEYFQDHFAFRNELVTANALINGKLLGTSTAQGVIQGTDNWLYYKDSLNDFLGLELLSDRSLYNIAHTLSMMQENLRARGVDFLFTVAPNKNSLYPENMPYYDSFKVTENNNLARLVPYLEKEGVAYADLYQAFKGEEEILYHERDSHWNNKGAAFAADILMDALGKEHDSYEEEAYEVRKDYIGDLDEMLYPLATTPEEEIYYEKTLTYAVVGEIESNFDPRITTVNPVKEGSLVMYRDSFGNALVPFFADAYANAYFSRGVPYQLSDVDTNQADTVIVERAERFLPDMAQSPPILYGTSVKLEEEPKSLALDGASDVQILRQGNQVQLTGRVKEEYLDTESPIYLRINGAAVYEAFPMNITVGEETDDGGFCLYLPAQAVISSGNSLEVLVEKDDGLNIVYQSELKEETDQ</sequence>
<comment type="subcellular location">
    <subcellularLocation>
        <location evidence="1">Periplasm</location>
    </subcellularLocation>
</comment>
<reference evidence="9" key="2">
    <citation type="submission" date="2021-04" db="EMBL/GenBank/DDBJ databases">
        <authorList>
            <person name="Gilroy R."/>
        </authorList>
    </citation>
    <scope>NUCLEOTIDE SEQUENCE</scope>
    <source>
        <strain evidence="9">ChiSjej1B19-5720</strain>
    </source>
</reference>
<dbReference type="InterPro" id="IPR036514">
    <property type="entry name" value="SGNH_hydro_sf"/>
</dbReference>
<keyword evidence="4 7" id="KW-0732">Signal</keyword>
<evidence type="ECO:0000256" key="7">
    <source>
        <dbReference type="SAM" id="SignalP"/>
    </source>
</evidence>
<dbReference type="Proteomes" id="UP000823842">
    <property type="component" value="Unassembled WGS sequence"/>
</dbReference>
<protein>
    <recommendedName>
        <fullName evidence="8">AlgX/AlgJ SGNH hydrolase-like domain-containing protein</fullName>
    </recommendedName>
</protein>
<comment type="caution">
    <text evidence="9">The sequence shown here is derived from an EMBL/GenBank/DDBJ whole genome shotgun (WGS) entry which is preliminary data.</text>
</comment>
<organism evidence="9 10">
    <name type="scientific">Candidatus Blautia faecavium</name>
    <dbReference type="NCBI Taxonomy" id="2838487"/>
    <lineage>
        <taxon>Bacteria</taxon>
        <taxon>Bacillati</taxon>
        <taxon>Bacillota</taxon>
        <taxon>Clostridia</taxon>
        <taxon>Lachnospirales</taxon>
        <taxon>Lachnospiraceae</taxon>
        <taxon>Blautia</taxon>
    </lineage>
</organism>
<dbReference type="SUPFAM" id="SSF52266">
    <property type="entry name" value="SGNH hydrolase"/>
    <property type="match status" value="1"/>
</dbReference>
<evidence type="ECO:0000256" key="4">
    <source>
        <dbReference type="ARBA" id="ARBA00022729"/>
    </source>
</evidence>
<dbReference type="InterPro" id="IPR031811">
    <property type="entry name" value="ALGX/ALGJ_SGNH-like"/>
</dbReference>
<keyword evidence="5" id="KW-0574">Periplasm</keyword>
<dbReference type="GO" id="GO:0042121">
    <property type="term" value="P:alginic acid biosynthetic process"/>
    <property type="evidence" value="ECO:0007669"/>
    <property type="project" value="UniProtKB-KW"/>
</dbReference>
<feature type="domain" description="AlgX/AlgJ SGNH hydrolase-like" evidence="8">
    <location>
        <begin position="91"/>
        <end position="248"/>
    </location>
</feature>
<dbReference type="GO" id="GO:0042597">
    <property type="term" value="C:periplasmic space"/>
    <property type="evidence" value="ECO:0007669"/>
    <property type="project" value="UniProtKB-SubCell"/>
</dbReference>
<dbReference type="Pfam" id="PF16822">
    <property type="entry name" value="ALGX"/>
    <property type="match status" value="1"/>
</dbReference>
<accession>A0A9D2RX50</accession>
<evidence type="ECO:0000256" key="5">
    <source>
        <dbReference type="ARBA" id="ARBA00022764"/>
    </source>
</evidence>
<evidence type="ECO:0000256" key="1">
    <source>
        <dbReference type="ARBA" id="ARBA00004418"/>
    </source>
</evidence>
<reference evidence="9" key="1">
    <citation type="journal article" date="2021" name="PeerJ">
        <title>Extensive microbial diversity within the chicken gut microbiome revealed by metagenomics and culture.</title>
        <authorList>
            <person name="Gilroy R."/>
            <person name="Ravi A."/>
            <person name="Getino M."/>
            <person name="Pursley I."/>
            <person name="Horton D.L."/>
            <person name="Alikhan N.F."/>
            <person name="Baker D."/>
            <person name="Gharbi K."/>
            <person name="Hall N."/>
            <person name="Watson M."/>
            <person name="Adriaenssens E.M."/>
            <person name="Foster-Nyarko E."/>
            <person name="Jarju S."/>
            <person name="Secka A."/>
            <person name="Antonio M."/>
            <person name="Oren A."/>
            <person name="Chaudhuri R.R."/>
            <person name="La Ragione R."/>
            <person name="Hildebrand F."/>
            <person name="Pallen M.J."/>
        </authorList>
    </citation>
    <scope>NUCLEOTIDE SEQUENCE</scope>
    <source>
        <strain evidence="9">ChiSjej1B19-5720</strain>
    </source>
</reference>
<dbReference type="Gene3D" id="3.40.50.1110">
    <property type="entry name" value="SGNH hydrolase"/>
    <property type="match status" value="1"/>
</dbReference>
<evidence type="ECO:0000256" key="3">
    <source>
        <dbReference type="ARBA" id="ARBA00022679"/>
    </source>
</evidence>
<dbReference type="GO" id="GO:0016740">
    <property type="term" value="F:transferase activity"/>
    <property type="evidence" value="ECO:0007669"/>
    <property type="project" value="UniProtKB-KW"/>
</dbReference>
<dbReference type="EMBL" id="DWYZ01000283">
    <property type="protein sequence ID" value="HJB30028.1"/>
    <property type="molecule type" value="Genomic_DNA"/>
</dbReference>
<comment type="pathway">
    <text evidence="2">Glycan biosynthesis; alginate biosynthesis.</text>
</comment>
<keyword evidence="3" id="KW-0808">Transferase</keyword>